<gene>
    <name evidence="2" type="ORF">GcM3_170017</name>
</gene>
<keyword evidence="1" id="KW-0732">Signal</keyword>
<evidence type="ECO:0000313" key="3">
    <source>
        <dbReference type="Proteomes" id="UP000283383"/>
    </source>
</evidence>
<feature type="signal peptide" evidence="1">
    <location>
        <begin position="1"/>
        <end position="15"/>
    </location>
</feature>
<dbReference type="AlphaFoldDB" id="A0A420HR91"/>
<feature type="chain" id="PRO_5019346119" evidence="1">
    <location>
        <begin position="16"/>
        <end position="259"/>
    </location>
</feature>
<protein>
    <submittedName>
        <fullName evidence="2">Uncharacterized protein</fullName>
    </submittedName>
</protein>
<evidence type="ECO:0000313" key="2">
    <source>
        <dbReference type="EMBL" id="RKF59943.1"/>
    </source>
</evidence>
<evidence type="ECO:0000256" key="1">
    <source>
        <dbReference type="SAM" id="SignalP"/>
    </source>
</evidence>
<accession>A0A420HR91</accession>
<dbReference type="Proteomes" id="UP000283383">
    <property type="component" value="Unassembled WGS sequence"/>
</dbReference>
<comment type="caution">
    <text evidence="2">The sequence shown here is derived from an EMBL/GenBank/DDBJ whole genome shotgun (WGS) entry which is preliminary data.</text>
</comment>
<keyword evidence="3" id="KW-1185">Reference proteome</keyword>
<sequence length="259" mass="30113">MHCLAIMWITAIGGGIFERAVMYNIEKRTNILNVQSDSTYRSAGDSPRFATLIKDQIIFFNQNPMINFLDVEWGKAKYFYGNNYLSFCNAKLGPVENLRRLSYEFSEEWTPPWDFDNHVPAQQISMLGNEIEAIKEERMLRVLISLAKKGRIRLEGKTDFFINDMVRKNAKTIRIPNGVPLWLVGLNKYLDTQRLNHATYAFTIDNVYGFRIATLMVNKLQYSHDNLYNFLRDSASAHSANGKICLRESIIYDPYNYYI</sequence>
<organism evidence="2 3">
    <name type="scientific">Golovinomyces cichoracearum</name>
    <dbReference type="NCBI Taxonomy" id="62708"/>
    <lineage>
        <taxon>Eukaryota</taxon>
        <taxon>Fungi</taxon>
        <taxon>Dikarya</taxon>
        <taxon>Ascomycota</taxon>
        <taxon>Pezizomycotina</taxon>
        <taxon>Leotiomycetes</taxon>
        <taxon>Erysiphales</taxon>
        <taxon>Erysiphaceae</taxon>
        <taxon>Golovinomyces</taxon>
    </lineage>
</organism>
<dbReference type="EMBL" id="MCBQ01017028">
    <property type="protein sequence ID" value="RKF59943.1"/>
    <property type="molecule type" value="Genomic_DNA"/>
</dbReference>
<reference evidence="2 3" key="1">
    <citation type="journal article" date="2018" name="BMC Genomics">
        <title>Comparative genome analyses reveal sequence features reflecting distinct modes of host-adaptation between dicot and monocot powdery mildew.</title>
        <authorList>
            <person name="Wu Y."/>
            <person name="Ma X."/>
            <person name="Pan Z."/>
            <person name="Kale S.D."/>
            <person name="Song Y."/>
            <person name="King H."/>
            <person name="Zhang Q."/>
            <person name="Presley C."/>
            <person name="Deng X."/>
            <person name="Wei C.I."/>
            <person name="Xiao S."/>
        </authorList>
    </citation>
    <scope>NUCLEOTIDE SEQUENCE [LARGE SCALE GENOMIC DNA]</scope>
    <source>
        <strain evidence="2">UMSG3</strain>
    </source>
</reference>
<name>A0A420HR91_9PEZI</name>
<proteinExistence type="predicted"/>